<gene>
    <name evidence="1" type="ORF">BLA27_25430</name>
</gene>
<keyword evidence="2" id="KW-1185">Reference proteome</keyword>
<sequence length="63" mass="6744">MGTGDRASGIGRAWYEGMPITLTIPSGSDLPDINISLFGADLTRHFTTELASAIKVCEIFTNL</sequence>
<evidence type="ECO:0000313" key="1">
    <source>
        <dbReference type="EMBL" id="OIS90676.1"/>
    </source>
</evidence>
<dbReference type="Proteomes" id="UP000182985">
    <property type="component" value="Unassembled WGS sequence"/>
</dbReference>
<evidence type="ECO:0000313" key="2">
    <source>
        <dbReference type="Proteomes" id="UP000182985"/>
    </source>
</evidence>
<dbReference type="AlphaFoldDB" id="A0A1J6HC08"/>
<comment type="caution">
    <text evidence="1">The sequence shown here is derived from an EMBL/GenBank/DDBJ whole genome shotgun (WGS) entry which is preliminary data.</text>
</comment>
<proteinExistence type="predicted"/>
<reference evidence="1 2" key="1">
    <citation type="submission" date="2016-10" db="EMBL/GenBank/DDBJ databases">
        <title>The Draft Genome Sequence of the Potato Rhizosphere Bacteria Ochrobactrum sp. IPA7.2.</title>
        <authorList>
            <person name="Gogoleva N.E."/>
            <person name="Khlopko Y.A."/>
            <person name="Burygin G.L."/>
            <person name="Plotnikov A.O."/>
        </authorList>
    </citation>
    <scope>NUCLEOTIDE SEQUENCE [LARGE SCALE GENOMIC DNA]</scope>
    <source>
        <strain evidence="1 2">IPA7.2</strain>
    </source>
</reference>
<dbReference type="EMBL" id="MOEC01000043">
    <property type="protein sequence ID" value="OIS90676.1"/>
    <property type="molecule type" value="Genomic_DNA"/>
</dbReference>
<accession>A0A1J6HC08</accession>
<protein>
    <submittedName>
        <fullName evidence="1">Uncharacterized protein</fullName>
    </submittedName>
</protein>
<organism evidence="1 2">
    <name type="scientific">Brucella cytisi</name>
    <dbReference type="NCBI Taxonomy" id="407152"/>
    <lineage>
        <taxon>Bacteria</taxon>
        <taxon>Pseudomonadati</taxon>
        <taxon>Pseudomonadota</taxon>
        <taxon>Alphaproteobacteria</taxon>
        <taxon>Hyphomicrobiales</taxon>
        <taxon>Brucellaceae</taxon>
        <taxon>Brucella/Ochrobactrum group</taxon>
        <taxon>Brucella</taxon>
    </lineage>
</organism>
<name>A0A1J6HC08_9HYPH</name>